<dbReference type="Gene3D" id="3.30.830.10">
    <property type="entry name" value="Metalloenzyme, LuxS/M16 peptidase-like"/>
    <property type="match status" value="2"/>
</dbReference>
<comment type="caution">
    <text evidence="4">The sequence shown here is derived from an EMBL/GenBank/DDBJ whole genome shotgun (WGS) entry which is preliminary data.</text>
</comment>
<sequence length="486" mass="54117">MSKKLFSWLSLVLLTVLLSFTLRTPAIADTPKHYTELEFPPIPEIQLPEYDRYELDNGMVVYLLEDRDLPLISGTALIRTGSRFEPSNKVGLAALTGSMMRGGGTKNHPAAELNSILEQKAASVETNIGNTSGSASFSTLTEDFNTVFPLFVEVLRQPAFAPDKFAIAKKQQQGSIARRNDDPGDIASREFDKIIYGDTSPYARTIEYETLDNISRQDTIDFYRTYVRPENIILGIAGDFDSDRAIEQIQNAFADWQVDTPPPALSAPSTSQKHLQGVFVVDRPKLTQSNILLGHIGGQLNSPDYATMSVLNGVLNGFGGRLFNEVRSRQGLAYSVYGAWSPSYDFDGLFIAGGQTQTEKTVPFVKSVVSEIKKLRNQLVTEQELDDAKESILNSFVFNFQSPSQTLSRLMRYEYFDYPEDFIFDYQDKVQNTTEEDILNAAIKYLQPDKLVTLVVGNKQGMNPPLDSLNQEINLVDVSIPPPGNS</sequence>
<name>A0A964BNQ5_9CYAN</name>
<evidence type="ECO:0000259" key="2">
    <source>
        <dbReference type="Pfam" id="PF00675"/>
    </source>
</evidence>
<dbReference type="Proteomes" id="UP000729733">
    <property type="component" value="Unassembled WGS sequence"/>
</dbReference>
<evidence type="ECO:0000313" key="4">
    <source>
        <dbReference type="EMBL" id="MCC0176469.1"/>
    </source>
</evidence>
<dbReference type="InterPro" id="IPR050361">
    <property type="entry name" value="MPP/UQCRC_Complex"/>
</dbReference>
<evidence type="ECO:0000313" key="5">
    <source>
        <dbReference type="Proteomes" id="UP000729733"/>
    </source>
</evidence>
<dbReference type="EMBL" id="JADWDC010000009">
    <property type="protein sequence ID" value="MCC0176469.1"/>
    <property type="molecule type" value="Genomic_DNA"/>
</dbReference>
<keyword evidence="5" id="KW-1185">Reference proteome</keyword>
<reference evidence="4" key="1">
    <citation type="journal article" date="2021" name="Antonie Van Leeuwenhoek">
        <title>Draft genome and description of Waterburya agarophytonicola gen. nov. sp. nov. (Pleurocapsales, Cyanobacteria): a seaweed symbiont.</title>
        <authorList>
            <person name="Bonthond G."/>
            <person name="Shalygin S."/>
            <person name="Bayer T."/>
            <person name="Weinberger F."/>
        </authorList>
    </citation>
    <scope>NUCLEOTIDE SEQUENCE</scope>
    <source>
        <strain evidence="4">KI4</strain>
    </source>
</reference>
<keyword evidence="1" id="KW-0732">Signal</keyword>
<dbReference type="RefSeq" id="WP_229639507.1">
    <property type="nucleotide sequence ID" value="NZ_JADWDC010000009.1"/>
</dbReference>
<feature type="signal peptide" evidence="1">
    <location>
        <begin position="1"/>
        <end position="28"/>
    </location>
</feature>
<evidence type="ECO:0000259" key="3">
    <source>
        <dbReference type="Pfam" id="PF05193"/>
    </source>
</evidence>
<dbReference type="InterPro" id="IPR011249">
    <property type="entry name" value="Metalloenz_LuxS/M16"/>
</dbReference>
<feature type="domain" description="Peptidase M16 C-terminal" evidence="3">
    <location>
        <begin position="213"/>
        <end position="391"/>
    </location>
</feature>
<feature type="domain" description="Peptidase M16 N-terminal" evidence="2">
    <location>
        <begin position="77"/>
        <end position="188"/>
    </location>
</feature>
<protein>
    <submittedName>
        <fullName evidence="4">Insulinase family protein</fullName>
    </submittedName>
</protein>
<organism evidence="4 5">
    <name type="scientific">Waterburya agarophytonicola KI4</name>
    <dbReference type="NCBI Taxonomy" id="2874699"/>
    <lineage>
        <taxon>Bacteria</taxon>
        <taxon>Bacillati</taxon>
        <taxon>Cyanobacteriota</taxon>
        <taxon>Cyanophyceae</taxon>
        <taxon>Pleurocapsales</taxon>
        <taxon>Hyellaceae</taxon>
        <taxon>Waterburya</taxon>
        <taxon>Waterburya agarophytonicola</taxon>
    </lineage>
</organism>
<dbReference type="PANTHER" id="PTHR11851">
    <property type="entry name" value="METALLOPROTEASE"/>
    <property type="match status" value="1"/>
</dbReference>
<dbReference type="AlphaFoldDB" id="A0A964BNQ5"/>
<feature type="chain" id="PRO_5036774420" evidence="1">
    <location>
        <begin position="29"/>
        <end position="486"/>
    </location>
</feature>
<proteinExistence type="predicted"/>
<accession>A0A964BNQ5</accession>
<evidence type="ECO:0000256" key="1">
    <source>
        <dbReference type="SAM" id="SignalP"/>
    </source>
</evidence>
<dbReference type="InterPro" id="IPR007863">
    <property type="entry name" value="Peptidase_M16_C"/>
</dbReference>
<gene>
    <name evidence="4" type="ORF">I4641_05690</name>
</gene>
<dbReference type="PANTHER" id="PTHR11851:SF225">
    <property type="entry name" value="NON-PEPTIDASE HOMOLOG YMXG"/>
    <property type="match status" value="1"/>
</dbReference>
<dbReference type="InterPro" id="IPR011765">
    <property type="entry name" value="Pept_M16_N"/>
</dbReference>
<dbReference type="Pfam" id="PF05193">
    <property type="entry name" value="Peptidase_M16_C"/>
    <property type="match status" value="1"/>
</dbReference>
<dbReference type="SUPFAM" id="SSF63411">
    <property type="entry name" value="LuxS/MPP-like metallohydrolase"/>
    <property type="match status" value="2"/>
</dbReference>
<dbReference type="Pfam" id="PF00675">
    <property type="entry name" value="Peptidase_M16"/>
    <property type="match status" value="1"/>
</dbReference>
<dbReference type="GO" id="GO:0046872">
    <property type="term" value="F:metal ion binding"/>
    <property type="evidence" value="ECO:0007669"/>
    <property type="project" value="InterPro"/>
</dbReference>